<dbReference type="EMBL" id="CP014674">
    <property type="protein sequence ID" value="AOX15927.1"/>
    <property type="molecule type" value="Genomic_DNA"/>
</dbReference>
<dbReference type="InterPro" id="IPR003749">
    <property type="entry name" value="ThiS/MoaD-like"/>
</dbReference>
<dbReference type="Gene3D" id="3.10.20.30">
    <property type="match status" value="1"/>
</dbReference>
<dbReference type="eggNOG" id="COG1977">
    <property type="taxonomic scope" value="Bacteria"/>
</dbReference>
<keyword evidence="2" id="KW-1185">Reference proteome</keyword>
<sequence length="80" mass="8861">MPRIDLEYFAILRDQAGRQKETRETNAASLAALYDELTDAYGFTLSRARLRVAVNAAFSTWEQPVNEGDIVVFIPPVSGG</sequence>
<evidence type="ECO:0000313" key="2">
    <source>
        <dbReference type="Proteomes" id="UP000179145"/>
    </source>
</evidence>
<proteinExistence type="predicted"/>
<dbReference type="STRING" id="153496.A0U89_00910"/>
<reference evidence="1 2" key="1">
    <citation type="journal article" date="2016" name="Microb. Cell Fact.">
        <title>Dissection of exopolysaccharide biosynthesis in Kozakia baliensis.</title>
        <authorList>
            <person name="Brandt J.U."/>
            <person name="Jakob F."/>
            <person name="Behr J."/>
            <person name="Geissler A.J."/>
            <person name="Vogel R.F."/>
        </authorList>
    </citation>
    <scope>NUCLEOTIDE SEQUENCE [LARGE SCALE GENOMIC DNA]</scope>
    <source>
        <strain evidence="1 2">DSM 14400</strain>
    </source>
</reference>
<organism evidence="1 2">
    <name type="scientific">Kozakia baliensis</name>
    <dbReference type="NCBI Taxonomy" id="153496"/>
    <lineage>
        <taxon>Bacteria</taxon>
        <taxon>Pseudomonadati</taxon>
        <taxon>Pseudomonadota</taxon>
        <taxon>Alphaproteobacteria</taxon>
        <taxon>Acetobacterales</taxon>
        <taxon>Acetobacteraceae</taxon>
        <taxon>Kozakia</taxon>
    </lineage>
</organism>
<dbReference type="AlphaFoldDB" id="A0A1D8UQX9"/>
<dbReference type="CDD" id="cd00754">
    <property type="entry name" value="Ubl_MoaD"/>
    <property type="match status" value="1"/>
</dbReference>
<dbReference type="InterPro" id="IPR012675">
    <property type="entry name" value="Beta-grasp_dom_sf"/>
</dbReference>
<dbReference type="Proteomes" id="UP000179145">
    <property type="component" value="Chromosome"/>
</dbReference>
<dbReference type="RefSeq" id="WP_070401774.1">
    <property type="nucleotide sequence ID" value="NZ_BJVW01000004.1"/>
</dbReference>
<dbReference type="KEGG" id="kba:A0U89_00910"/>
<gene>
    <name evidence="1" type="ORF">A0U89_00910</name>
</gene>
<dbReference type="OrthoDB" id="9800712at2"/>
<dbReference type="SUPFAM" id="SSF54285">
    <property type="entry name" value="MoaD/ThiS"/>
    <property type="match status" value="1"/>
</dbReference>
<protein>
    <submittedName>
        <fullName evidence="1">Molybdopterin synthase sulfur carrier subunit</fullName>
    </submittedName>
</protein>
<evidence type="ECO:0000313" key="1">
    <source>
        <dbReference type="EMBL" id="AOX15927.1"/>
    </source>
</evidence>
<dbReference type="Pfam" id="PF02597">
    <property type="entry name" value="ThiS"/>
    <property type="match status" value="1"/>
</dbReference>
<accession>A0A1D8UQX9</accession>
<name>A0A1D8UQX9_9PROT</name>
<dbReference type="InterPro" id="IPR016155">
    <property type="entry name" value="Mopterin_synth/thiamin_S_b"/>
</dbReference>